<dbReference type="Proteomes" id="UP001331761">
    <property type="component" value="Unassembled WGS sequence"/>
</dbReference>
<gene>
    <name evidence="1" type="ORF">GCK32_019285</name>
</gene>
<evidence type="ECO:0000313" key="1">
    <source>
        <dbReference type="EMBL" id="KAK5965306.1"/>
    </source>
</evidence>
<evidence type="ECO:0000313" key="2">
    <source>
        <dbReference type="Proteomes" id="UP001331761"/>
    </source>
</evidence>
<dbReference type="EMBL" id="WIXE01024771">
    <property type="protein sequence ID" value="KAK5965306.1"/>
    <property type="molecule type" value="Genomic_DNA"/>
</dbReference>
<protein>
    <submittedName>
        <fullName evidence="1">Uncharacterized protein</fullName>
    </submittedName>
</protein>
<accession>A0AAN8ENX4</accession>
<organism evidence="1 2">
    <name type="scientific">Trichostrongylus colubriformis</name>
    <name type="common">Black scour worm</name>
    <dbReference type="NCBI Taxonomy" id="6319"/>
    <lineage>
        <taxon>Eukaryota</taxon>
        <taxon>Metazoa</taxon>
        <taxon>Ecdysozoa</taxon>
        <taxon>Nematoda</taxon>
        <taxon>Chromadorea</taxon>
        <taxon>Rhabditida</taxon>
        <taxon>Rhabditina</taxon>
        <taxon>Rhabditomorpha</taxon>
        <taxon>Strongyloidea</taxon>
        <taxon>Trichostrongylidae</taxon>
        <taxon>Trichostrongylus</taxon>
    </lineage>
</organism>
<dbReference type="AlphaFoldDB" id="A0AAN8ENX4"/>
<reference evidence="1 2" key="1">
    <citation type="submission" date="2019-10" db="EMBL/GenBank/DDBJ databases">
        <title>Assembly and Annotation for the nematode Trichostrongylus colubriformis.</title>
        <authorList>
            <person name="Martin J."/>
        </authorList>
    </citation>
    <scope>NUCLEOTIDE SEQUENCE [LARGE SCALE GENOMIC DNA]</scope>
    <source>
        <strain evidence="1">G859</strain>
        <tissue evidence="1">Whole worm</tissue>
    </source>
</reference>
<dbReference type="Gene3D" id="1.20.5.170">
    <property type="match status" value="1"/>
</dbReference>
<sequence>MRKEQLMRHVDEQKDHKKQVLRDQISRCTTKLSRTTGLIQFCIEALKEPDPVTYLQGFADAQMRKKFWAG</sequence>
<keyword evidence="2" id="KW-1185">Reference proteome</keyword>
<comment type="caution">
    <text evidence="1">The sequence shown here is derived from an EMBL/GenBank/DDBJ whole genome shotgun (WGS) entry which is preliminary data.</text>
</comment>
<name>A0AAN8ENX4_TRICO</name>
<proteinExistence type="predicted"/>